<reference evidence="2" key="1">
    <citation type="submission" date="2021-10" db="EMBL/GenBank/DDBJ databases">
        <title>Melipona bicolor Genome sequencing and assembly.</title>
        <authorList>
            <person name="Araujo N.S."/>
            <person name="Arias M.C."/>
        </authorList>
    </citation>
    <scope>NUCLEOTIDE SEQUENCE</scope>
    <source>
        <strain evidence="2">USP_2M_L1-L4_2017</strain>
        <tissue evidence="2">Whole body</tissue>
    </source>
</reference>
<feature type="compositionally biased region" description="Acidic residues" evidence="1">
    <location>
        <begin position="39"/>
        <end position="56"/>
    </location>
</feature>
<proteinExistence type="predicted"/>
<sequence length="56" mass="6689">MYTVTTRTYIELTTRVRPDRGGLGHEWASGKRDEREKNDDDDDDEEEEEEEEEEEP</sequence>
<feature type="region of interest" description="Disordered" evidence="1">
    <location>
        <begin position="16"/>
        <end position="56"/>
    </location>
</feature>
<organism evidence="2 3">
    <name type="scientific">Melipona bicolor</name>
    <dbReference type="NCBI Taxonomy" id="60889"/>
    <lineage>
        <taxon>Eukaryota</taxon>
        <taxon>Metazoa</taxon>
        <taxon>Ecdysozoa</taxon>
        <taxon>Arthropoda</taxon>
        <taxon>Hexapoda</taxon>
        <taxon>Insecta</taxon>
        <taxon>Pterygota</taxon>
        <taxon>Neoptera</taxon>
        <taxon>Endopterygota</taxon>
        <taxon>Hymenoptera</taxon>
        <taxon>Apocrita</taxon>
        <taxon>Aculeata</taxon>
        <taxon>Apoidea</taxon>
        <taxon>Anthophila</taxon>
        <taxon>Apidae</taxon>
        <taxon>Melipona</taxon>
    </lineage>
</organism>
<dbReference type="AlphaFoldDB" id="A0AA40KR69"/>
<protein>
    <submittedName>
        <fullName evidence="2">Uncharacterized protein</fullName>
    </submittedName>
</protein>
<dbReference type="Proteomes" id="UP001177670">
    <property type="component" value="Unassembled WGS sequence"/>
</dbReference>
<keyword evidence="3" id="KW-1185">Reference proteome</keyword>
<dbReference type="EMBL" id="JAHYIQ010000008">
    <property type="protein sequence ID" value="KAK1129733.1"/>
    <property type="molecule type" value="Genomic_DNA"/>
</dbReference>
<comment type="caution">
    <text evidence="2">The sequence shown here is derived from an EMBL/GenBank/DDBJ whole genome shotgun (WGS) entry which is preliminary data.</text>
</comment>
<name>A0AA40KR69_9HYME</name>
<feature type="compositionally biased region" description="Basic and acidic residues" evidence="1">
    <location>
        <begin position="16"/>
        <end position="38"/>
    </location>
</feature>
<evidence type="ECO:0000313" key="3">
    <source>
        <dbReference type="Proteomes" id="UP001177670"/>
    </source>
</evidence>
<gene>
    <name evidence="2" type="ORF">K0M31_019447</name>
</gene>
<accession>A0AA40KR69</accession>
<evidence type="ECO:0000313" key="2">
    <source>
        <dbReference type="EMBL" id="KAK1129733.1"/>
    </source>
</evidence>
<evidence type="ECO:0000256" key="1">
    <source>
        <dbReference type="SAM" id="MobiDB-lite"/>
    </source>
</evidence>